<dbReference type="AlphaFoldDB" id="A0A4V6KEH2"/>
<organism evidence="9 10">
    <name type="scientific">Hathewaya histolytica</name>
    <name type="common">Clostridium histolyticum</name>
    <dbReference type="NCBI Taxonomy" id="1498"/>
    <lineage>
        <taxon>Bacteria</taxon>
        <taxon>Bacillati</taxon>
        <taxon>Bacillota</taxon>
        <taxon>Clostridia</taxon>
        <taxon>Eubacteriales</taxon>
        <taxon>Clostridiaceae</taxon>
        <taxon>Hathewaya</taxon>
    </lineage>
</organism>
<dbReference type="InterPro" id="IPR020095">
    <property type="entry name" value="PsdUridine_synth_TruA_C"/>
</dbReference>
<feature type="domain" description="Pseudouridine synthase I TruA alpha/beta" evidence="8">
    <location>
        <begin position="8"/>
        <end position="103"/>
    </location>
</feature>
<reference evidence="9 10" key="1">
    <citation type="submission" date="2019-05" db="EMBL/GenBank/DDBJ databases">
        <authorList>
            <consortium name="Pathogen Informatics"/>
        </authorList>
    </citation>
    <scope>NUCLEOTIDE SEQUENCE [LARGE SCALE GENOMIC DNA]</scope>
    <source>
        <strain evidence="9 10">NCTC503</strain>
    </source>
</reference>
<dbReference type="Pfam" id="PF01416">
    <property type="entry name" value="PseudoU_synth_1"/>
    <property type="match status" value="2"/>
</dbReference>
<dbReference type="OrthoDB" id="9811823at2"/>
<keyword evidence="2 4" id="KW-0819">tRNA processing</keyword>
<dbReference type="NCBIfam" id="TIGR00071">
    <property type="entry name" value="hisT_truA"/>
    <property type="match status" value="1"/>
</dbReference>
<dbReference type="EMBL" id="LR590481">
    <property type="protein sequence ID" value="VTQ94917.1"/>
    <property type="molecule type" value="Genomic_DNA"/>
</dbReference>
<dbReference type="EC" id="5.4.99.12" evidence="4"/>
<comment type="function">
    <text evidence="4">Formation of pseudouridine at positions 38, 39 and 40 in the anticodon stem and loop of transfer RNAs.</text>
</comment>
<dbReference type="InterPro" id="IPR020094">
    <property type="entry name" value="TruA/RsuA/RluB/E/F_N"/>
</dbReference>
<evidence type="ECO:0000259" key="8">
    <source>
        <dbReference type="Pfam" id="PF01416"/>
    </source>
</evidence>
<evidence type="ECO:0000256" key="1">
    <source>
        <dbReference type="ARBA" id="ARBA00009375"/>
    </source>
</evidence>
<evidence type="ECO:0000256" key="5">
    <source>
        <dbReference type="PIRSR" id="PIRSR001430-1"/>
    </source>
</evidence>
<dbReference type="KEGG" id="hhw:NCTC503_02406"/>
<dbReference type="GO" id="GO:0031119">
    <property type="term" value="P:tRNA pseudouridine synthesis"/>
    <property type="evidence" value="ECO:0007669"/>
    <property type="project" value="UniProtKB-UniRule"/>
</dbReference>
<dbReference type="Gene3D" id="3.30.70.580">
    <property type="entry name" value="Pseudouridine synthase I, catalytic domain, N-terminal subdomain"/>
    <property type="match status" value="1"/>
</dbReference>
<protein>
    <recommendedName>
        <fullName evidence="4">tRNA pseudouridine synthase A</fullName>
        <ecNumber evidence="4">5.4.99.12</ecNumber>
    </recommendedName>
    <alternativeName>
        <fullName evidence="4">tRNA pseudouridine(38-40) synthase</fullName>
    </alternativeName>
    <alternativeName>
        <fullName evidence="4">tRNA pseudouridylate synthase I</fullName>
    </alternativeName>
    <alternativeName>
        <fullName evidence="4">tRNA-uridine isomerase I</fullName>
    </alternativeName>
</protein>
<dbReference type="Proteomes" id="UP000308489">
    <property type="component" value="Chromosome 1"/>
</dbReference>
<accession>A0A4V6KEH2</accession>
<dbReference type="CDD" id="cd02570">
    <property type="entry name" value="PseudoU_synth_EcTruA"/>
    <property type="match status" value="1"/>
</dbReference>
<proteinExistence type="inferred from homology"/>
<dbReference type="Gene3D" id="3.30.70.660">
    <property type="entry name" value="Pseudouridine synthase I, catalytic domain, C-terminal subdomain"/>
    <property type="match status" value="1"/>
</dbReference>
<evidence type="ECO:0000313" key="10">
    <source>
        <dbReference type="Proteomes" id="UP000308489"/>
    </source>
</evidence>
<comment type="similarity">
    <text evidence="1 4 7">Belongs to the tRNA pseudouridine synthase TruA family.</text>
</comment>
<evidence type="ECO:0000256" key="4">
    <source>
        <dbReference type="HAMAP-Rule" id="MF_00171"/>
    </source>
</evidence>
<dbReference type="FunFam" id="3.30.70.580:FF:000001">
    <property type="entry name" value="tRNA pseudouridine synthase A"/>
    <property type="match status" value="1"/>
</dbReference>
<dbReference type="PIRSF" id="PIRSF001430">
    <property type="entry name" value="tRNA_psdUrid_synth"/>
    <property type="match status" value="1"/>
</dbReference>
<gene>
    <name evidence="4 9" type="primary">truA</name>
    <name evidence="9" type="ORF">NCTC503_02406</name>
</gene>
<feature type="active site" description="Nucleophile" evidence="4 5">
    <location>
        <position position="52"/>
    </location>
</feature>
<dbReference type="RefSeq" id="WP_138210935.1">
    <property type="nucleotide sequence ID" value="NZ_CBCRUQ010000002.1"/>
</dbReference>
<dbReference type="SUPFAM" id="SSF55120">
    <property type="entry name" value="Pseudouridine synthase"/>
    <property type="match status" value="1"/>
</dbReference>
<evidence type="ECO:0000256" key="2">
    <source>
        <dbReference type="ARBA" id="ARBA00022694"/>
    </source>
</evidence>
<evidence type="ECO:0000256" key="7">
    <source>
        <dbReference type="RuleBase" id="RU003792"/>
    </source>
</evidence>
<dbReference type="PANTHER" id="PTHR11142">
    <property type="entry name" value="PSEUDOURIDYLATE SYNTHASE"/>
    <property type="match status" value="1"/>
</dbReference>
<dbReference type="PANTHER" id="PTHR11142:SF0">
    <property type="entry name" value="TRNA PSEUDOURIDINE SYNTHASE-LIKE 1"/>
    <property type="match status" value="1"/>
</dbReference>
<dbReference type="GO" id="GO:0160147">
    <property type="term" value="F:tRNA pseudouridine(38-40) synthase activity"/>
    <property type="evidence" value="ECO:0007669"/>
    <property type="project" value="UniProtKB-EC"/>
</dbReference>
<keyword evidence="10" id="KW-1185">Reference proteome</keyword>
<evidence type="ECO:0000256" key="6">
    <source>
        <dbReference type="PIRSR" id="PIRSR001430-2"/>
    </source>
</evidence>
<comment type="subunit">
    <text evidence="4">Homodimer.</text>
</comment>
<evidence type="ECO:0000256" key="3">
    <source>
        <dbReference type="ARBA" id="ARBA00023235"/>
    </source>
</evidence>
<comment type="caution">
    <text evidence="4">Lacks conserved residue(s) required for the propagation of feature annotation.</text>
</comment>
<feature type="binding site" evidence="4 6">
    <location>
        <position position="110"/>
    </location>
    <ligand>
        <name>substrate</name>
    </ligand>
</feature>
<comment type="catalytic activity">
    <reaction evidence="4 7">
        <text>uridine(38/39/40) in tRNA = pseudouridine(38/39/40) in tRNA</text>
        <dbReference type="Rhea" id="RHEA:22376"/>
        <dbReference type="Rhea" id="RHEA-COMP:10085"/>
        <dbReference type="Rhea" id="RHEA-COMP:10087"/>
        <dbReference type="ChEBI" id="CHEBI:65314"/>
        <dbReference type="ChEBI" id="CHEBI:65315"/>
        <dbReference type="EC" id="5.4.99.12"/>
    </reaction>
</comment>
<dbReference type="InterPro" id="IPR001406">
    <property type="entry name" value="PsdUridine_synth_TruA"/>
</dbReference>
<keyword evidence="3 4" id="KW-0413">Isomerase</keyword>
<dbReference type="GO" id="GO:0003723">
    <property type="term" value="F:RNA binding"/>
    <property type="evidence" value="ECO:0007669"/>
    <property type="project" value="InterPro"/>
</dbReference>
<dbReference type="InterPro" id="IPR020103">
    <property type="entry name" value="PsdUridine_synth_cat_dom_sf"/>
</dbReference>
<feature type="domain" description="Pseudouridine synthase I TruA alpha/beta" evidence="8">
    <location>
        <begin position="143"/>
        <end position="242"/>
    </location>
</feature>
<sequence length="244" mass="27955">MKNIKLTIEYDGTNYSGWQKQNNSLSVQEVIEKSLEELLLHEVQVVGCSRTDTGVHAKEYILNFKSDTSIPPEKIKYALNTKLPRDIVVLNSEEVSGEFHSRYSSKGKTYLYTILNREFPTAIDRNYVYHHKNHLNINKMREASEYILGKHDFSAFKNKGSSVKTSIRTVTDLKIEEDNNKIKIYVSADGFLYNMVRIIVGTLILVGESRIEAEYVKDIIDSKDRNKAGKTAPPQGLVLLKTWY</sequence>
<name>A0A4V6KEH2_HATHI</name>
<evidence type="ECO:0000313" key="9">
    <source>
        <dbReference type="EMBL" id="VTQ94917.1"/>
    </source>
</evidence>
<dbReference type="InterPro" id="IPR020097">
    <property type="entry name" value="PsdUridine_synth_TruA_a/b_dom"/>
</dbReference>
<dbReference type="HAMAP" id="MF_00171">
    <property type="entry name" value="TruA"/>
    <property type="match status" value="1"/>
</dbReference>